<reference evidence="9 10" key="1">
    <citation type="submission" date="2018-08" db="EMBL/GenBank/DDBJ databases">
        <title>A genome reference for cultivated species of the human gut microbiota.</title>
        <authorList>
            <person name="Zou Y."/>
            <person name="Xue W."/>
            <person name="Luo G."/>
        </authorList>
    </citation>
    <scope>NUCLEOTIDE SEQUENCE [LARGE SCALE GENOMIC DNA]</scope>
    <source>
        <strain evidence="7 9">AF14-6AC</strain>
        <strain evidence="6 10">AF16-14</strain>
        <strain evidence="8 11">OF03-11</strain>
    </source>
</reference>
<dbReference type="RefSeq" id="WP_013611512.1">
    <property type="nucleotide sequence ID" value="NZ_CABJFF010000008.1"/>
</dbReference>
<accession>A0A1Y3ZVX3</accession>
<keyword evidence="3" id="KW-0533">Nickel</keyword>
<evidence type="ECO:0000313" key="8">
    <source>
        <dbReference type="EMBL" id="RGY04484.1"/>
    </source>
</evidence>
<dbReference type="InterPro" id="IPR036118">
    <property type="entry name" value="UreE_N_sf"/>
</dbReference>
<evidence type="ECO:0000313" key="9">
    <source>
        <dbReference type="Proteomes" id="UP000283426"/>
    </source>
</evidence>
<dbReference type="Proteomes" id="UP000283426">
    <property type="component" value="Unassembled WGS sequence"/>
</dbReference>
<dbReference type="Gene3D" id="2.60.260.20">
    <property type="entry name" value="Urease metallochaperone UreE, N-terminal domain"/>
    <property type="match status" value="1"/>
</dbReference>
<dbReference type="SUPFAM" id="SSF69287">
    <property type="entry name" value="Urease metallochaperone UreE, N-terminal domain"/>
    <property type="match status" value="1"/>
</dbReference>
<dbReference type="GO" id="GO:0005737">
    <property type="term" value="C:cytoplasm"/>
    <property type="evidence" value="ECO:0007669"/>
    <property type="project" value="UniProtKB-SubCell"/>
</dbReference>
<comment type="caution">
    <text evidence="7">The sequence shown here is derived from an EMBL/GenBank/DDBJ whole genome shotgun (WGS) entry which is preliminary data.</text>
</comment>
<evidence type="ECO:0000313" key="6">
    <source>
        <dbReference type="EMBL" id="RGU57673.1"/>
    </source>
</evidence>
<sequence length="209" mass="24010">MKIFSEVIGNMTTDPQWAEKLKNTKIEYLELDQWTAQKSRFIAKGSDGQEYAVALKRHSQIENGDILEYDPERKVAIVIRIALKPVLVVELKKIAAKTPEEIIRRCVELGHAVGNQHWPAIVKGTKLYIPLTVDKKVMTSVMDTHHFEDITYEFQTGLEVIPFLAPHEIRQLFGGSSQEITHHHDAVHGYDHTHDHEHSHRHEYGEVHS</sequence>
<evidence type="ECO:0000256" key="1">
    <source>
        <dbReference type="ARBA" id="ARBA00004496"/>
    </source>
</evidence>
<protein>
    <submittedName>
        <fullName evidence="7">Urease accessory protein UreE</fullName>
    </submittedName>
</protein>
<dbReference type="OMA" id="HAIGNQH"/>
<dbReference type="InterPro" id="IPR004029">
    <property type="entry name" value="UreE_N"/>
</dbReference>
<comment type="subcellular location">
    <subcellularLocation>
        <location evidence="1">Cytoplasm</location>
    </subcellularLocation>
</comment>
<proteinExistence type="predicted"/>
<evidence type="ECO:0000259" key="5">
    <source>
        <dbReference type="SMART" id="SM00988"/>
    </source>
</evidence>
<dbReference type="GO" id="GO:0019627">
    <property type="term" value="P:urea metabolic process"/>
    <property type="evidence" value="ECO:0007669"/>
    <property type="project" value="InterPro"/>
</dbReference>
<dbReference type="InterPro" id="IPR012406">
    <property type="entry name" value="UreE"/>
</dbReference>
<organism evidence="7 9">
    <name type="scientific">Odoribacter splanchnicus</name>
    <dbReference type="NCBI Taxonomy" id="28118"/>
    <lineage>
        <taxon>Bacteria</taxon>
        <taxon>Pseudomonadati</taxon>
        <taxon>Bacteroidota</taxon>
        <taxon>Bacteroidia</taxon>
        <taxon>Bacteroidales</taxon>
        <taxon>Odoribacteraceae</taxon>
        <taxon>Odoribacter</taxon>
    </lineage>
</organism>
<dbReference type="PIRSF" id="PIRSF036402">
    <property type="entry name" value="Ureas_acces_UreE"/>
    <property type="match status" value="1"/>
</dbReference>
<dbReference type="Pfam" id="PF05194">
    <property type="entry name" value="UreE_C"/>
    <property type="match status" value="1"/>
</dbReference>
<evidence type="ECO:0000256" key="2">
    <source>
        <dbReference type="ARBA" id="ARBA00022490"/>
    </source>
</evidence>
<evidence type="ECO:0000256" key="4">
    <source>
        <dbReference type="ARBA" id="ARBA00023186"/>
    </source>
</evidence>
<evidence type="ECO:0000313" key="10">
    <source>
        <dbReference type="Proteomes" id="UP000284243"/>
    </source>
</evidence>
<dbReference type="EMBL" id="QSCO01000024">
    <property type="protein sequence ID" value="RGY04484.1"/>
    <property type="molecule type" value="Genomic_DNA"/>
</dbReference>
<dbReference type="GeneID" id="61274473"/>
<dbReference type="EMBL" id="QRYC01000004">
    <property type="protein sequence ID" value="RGU57673.1"/>
    <property type="molecule type" value="Genomic_DNA"/>
</dbReference>
<dbReference type="GO" id="GO:0016151">
    <property type="term" value="F:nickel cation binding"/>
    <property type="evidence" value="ECO:0007669"/>
    <property type="project" value="InterPro"/>
</dbReference>
<evidence type="ECO:0000256" key="3">
    <source>
        <dbReference type="ARBA" id="ARBA00022596"/>
    </source>
</evidence>
<dbReference type="Proteomes" id="UP000284243">
    <property type="component" value="Unassembled WGS sequence"/>
</dbReference>
<evidence type="ECO:0000313" key="11">
    <source>
        <dbReference type="Proteomes" id="UP000284434"/>
    </source>
</evidence>
<dbReference type="SMART" id="SM00988">
    <property type="entry name" value="UreE_N"/>
    <property type="match status" value="1"/>
</dbReference>
<dbReference type="GO" id="GO:0006457">
    <property type="term" value="P:protein folding"/>
    <property type="evidence" value="ECO:0007669"/>
    <property type="project" value="InterPro"/>
</dbReference>
<name>A0A1Y3ZVX3_9BACT</name>
<feature type="domain" description="UreE urease accessory N-terminal" evidence="5">
    <location>
        <begin position="11"/>
        <end position="75"/>
    </location>
</feature>
<dbReference type="GO" id="GO:0065003">
    <property type="term" value="P:protein-containing complex assembly"/>
    <property type="evidence" value="ECO:0007669"/>
    <property type="project" value="InterPro"/>
</dbReference>
<gene>
    <name evidence="7" type="primary">ureE</name>
    <name evidence="7" type="ORF">DWW24_01080</name>
    <name evidence="6" type="ORF">DWW57_04015</name>
    <name evidence="8" type="ORF">DXA53_15445</name>
</gene>
<dbReference type="AlphaFoldDB" id="A0A1Y3ZVX3"/>
<dbReference type="Pfam" id="PF02814">
    <property type="entry name" value="UreE_N"/>
    <property type="match status" value="1"/>
</dbReference>
<dbReference type="Proteomes" id="UP000284434">
    <property type="component" value="Unassembled WGS sequence"/>
</dbReference>
<dbReference type="InterPro" id="IPR007864">
    <property type="entry name" value="UreE_C_dom"/>
</dbReference>
<keyword evidence="4" id="KW-0143">Chaperone</keyword>
<dbReference type="EMBL" id="QRYW01000001">
    <property type="protein sequence ID" value="RGV30684.1"/>
    <property type="molecule type" value="Genomic_DNA"/>
</dbReference>
<keyword evidence="2" id="KW-0963">Cytoplasm</keyword>
<evidence type="ECO:0000313" key="7">
    <source>
        <dbReference type="EMBL" id="RGV30684.1"/>
    </source>
</evidence>